<dbReference type="CDD" id="cd00494">
    <property type="entry name" value="PBP2_HMBS"/>
    <property type="match status" value="1"/>
</dbReference>
<comment type="cofactor">
    <cofactor evidence="8">
        <name>dipyrromethane</name>
        <dbReference type="ChEBI" id="CHEBI:60342"/>
    </cofactor>
    <text evidence="8">Binds 1 dipyrromethane group covalently.</text>
</comment>
<dbReference type="SUPFAM" id="SSF54782">
    <property type="entry name" value="Porphobilinogen deaminase (hydroxymethylbilane synthase), C-terminal domain"/>
    <property type="match status" value="1"/>
</dbReference>
<dbReference type="PROSITE" id="PS00533">
    <property type="entry name" value="PORPHOBILINOGEN_DEAM"/>
    <property type="match status" value="1"/>
</dbReference>
<dbReference type="InterPro" id="IPR022419">
    <property type="entry name" value="Porphobilin_deaminase_cofac_BS"/>
</dbReference>
<sequence>MNAPNLHTAAPGSAPAPAPDRPLRLGTRRSPLAMAQAEEARDRLCAAHGWDQSLVELVPVTASGDKVQDRPLAEVGGKALWTKELDAWLHSGEIDFAVHSMKDVETIRPDTLTIAAVLPRADVRDVLVGAATVAAIPPGARVGTSAPRRAAQMLHARPDLSVVSFRGNVATRLAKLQAGEADVTLLAAAGLQRLGETGVGHPLGEDEWLPAPAQGAIGIECLTERTEVRQWLAAIDHAPSHAAIRAERALLLALGGNCHSPIAVLSRIEGDTLSLRAALYSPDGAERVEASARFAPDDAAAPAALAEVLLAQAPEAITVHFSGPAKD</sequence>
<dbReference type="InterPro" id="IPR022417">
    <property type="entry name" value="Porphobilin_deaminase_N"/>
</dbReference>
<accession>A0A7Y0BNT9</accession>
<comment type="similarity">
    <text evidence="3 8">Belongs to the HMBS family.</text>
</comment>
<protein>
    <recommendedName>
        <fullName evidence="8">Porphobilinogen deaminase</fullName>
        <shortName evidence="8">PBG</shortName>
        <ecNumber evidence="8">2.5.1.61</ecNumber>
    </recommendedName>
    <alternativeName>
        <fullName evidence="8">Hydroxymethylbilane synthase</fullName>
        <shortName evidence="8">HMBS</shortName>
    </alternativeName>
    <alternativeName>
        <fullName evidence="8">Pre-uroporphyrinogen synthase</fullName>
    </alternativeName>
</protein>
<evidence type="ECO:0000256" key="5">
    <source>
        <dbReference type="ARBA" id="ARBA00022679"/>
    </source>
</evidence>
<dbReference type="InterPro" id="IPR022418">
    <property type="entry name" value="Porphobilinogen_deaminase_C"/>
</dbReference>
<evidence type="ECO:0000256" key="1">
    <source>
        <dbReference type="ARBA" id="ARBA00002869"/>
    </source>
</evidence>
<evidence type="ECO:0000256" key="4">
    <source>
        <dbReference type="ARBA" id="ARBA00011245"/>
    </source>
</evidence>
<dbReference type="PANTHER" id="PTHR11557:SF0">
    <property type="entry name" value="PORPHOBILINOGEN DEAMINASE"/>
    <property type="match status" value="1"/>
</dbReference>
<comment type="pathway">
    <text evidence="2">Porphyrin-containing compound metabolism; protoporphyrin-IX biosynthesis; coproporphyrinogen-III from 5-aminolevulinate: step 2/4.</text>
</comment>
<comment type="caution">
    <text evidence="12">The sequence shown here is derived from an EMBL/GenBank/DDBJ whole genome shotgun (WGS) entry which is preliminary data.</text>
</comment>
<dbReference type="Pfam" id="PF01379">
    <property type="entry name" value="Porphobil_deam"/>
    <property type="match status" value="1"/>
</dbReference>
<dbReference type="Pfam" id="PF03900">
    <property type="entry name" value="Porphobil_deamC"/>
    <property type="match status" value="1"/>
</dbReference>
<dbReference type="EC" id="2.5.1.61" evidence="8"/>
<dbReference type="RefSeq" id="WP_169493169.1">
    <property type="nucleotide sequence ID" value="NZ_JABBGM010000003.1"/>
</dbReference>
<keyword evidence="6 8" id="KW-0627">Porphyrin biosynthesis</keyword>
<dbReference type="SUPFAM" id="SSF53850">
    <property type="entry name" value="Periplasmic binding protein-like II"/>
    <property type="match status" value="1"/>
</dbReference>
<dbReference type="GO" id="GO:0005737">
    <property type="term" value="C:cytoplasm"/>
    <property type="evidence" value="ECO:0007669"/>
    <property type="project" value="UniProtKB-UniRule"/>
</dbReference>
<comment type="subunit">
    <text evidence="4 8">Monomer.</text>
</comment>
<organism evidence="12 13">
    <name type="scientific">Novosphingobium olei</name>
    <dbReference type="NCBI Taxonomy" id="2728851"/>
    <lineage>
        <taxon>Bacteria</taxon>
        <taxon>Pseudomonadati</taxon>
        <taxon>Pseudomonadota</taxon>
        <taxon>Alphaproteobacteria</taxon>
        <taxon>Sphingomonadales</taxon>
        <taxon>Sphingomonadaceae</taxon>
        <taxon>Novosphingobium</taxon>
    </lineage>
</organism>
<dbReference type="NCBIfam" id="TIGR00212">
    <property type="entry name" value="hemC"/>
    <property type="match status" value="1"/>
</dbReference>
<dbReference type="GO" id="GO:0004418">
    <property type="term" value="F:hydroxymethylbilane synthase activity"/>
    <property type="evidence" value="ECO:0007669"/>
    <property type="project" value="UniProtKB-UniRule"/>
</dbReference>
<evidence type="ECO:0000313" key="13">
    <source>
        <dbReference type="Proteomes" id="UP000583556"/>
    </source>
</evidence>
<evidence type="ECO:0000313" key="12">
    <source>
        <dbReference type="EMBL" id="NML93911.1"/>
    </source>
</evidence>
<keyword evidence="5 8" id="KW-0808">Transferase</keyword>
<dbReference type="Proteomes" id="UP000583556">
    <property type="component" value="Unassembled WGS sequence"/>
</dbReference>
<dbReference type="InterPro" id="IPR036803">
    <property type="entry name" value="Porphobilinogen_deaminase_C_sf"/>
</dbReference>
<dbReference type="GO" id="GO:0006782">
    <property type="term" value="P:protoporphyrinogen IX biosynthetic process"/>
    <property type="evidence" value="ECO:0007669"/>
    <property type="project" value="UniProtKB-UniRule"/>
</dbReference>
<keyword evidence="13" id="KW-1185">Reference proteome</keyword>
<dbReference type="FunFam" id="3.40.190.10:FF:000005">
    <property type="entry name" value="Porphobilinogen deaminase"/>
    <property type="match status" value="1"/>
</dbReference>
<dbReference type="UniPathway" id="UPA00251">
    <property type="reaction ID" value="UER00319"/>
</dbReference>
<feature type="region of interest" description="Disordered" evidence="9">
    <location>
        <begin position="1"/>
        <end position="25"/>
    </location>
</feature>
<evidence type="ECO:0000259" key="10">
    <source>
        <dbReference type="Pfam" id="PF01379"/>
    </source>
</evidence>
<evidence type="ECO:0000256" key="2">
    <source>
        <dbReference type="ARBA" id="ARBA00004735"/>
    </source>
</evidence>
<evidence type="ECO:0000256" key="9">
    <source>
        <dbReference type="SAM" id="MobiDB-lite"/>
    </source>
</evidence>
<evidence type="ECO:0000256" key="3">
    <source>
        <dbReference type="ARBA" id="ARBA00005638"/>
    </source>
</evidence>
<dbReference type="InterPro" id="IPR000860">
    <property type="entry name" value="HemC"/>
</dbReference>
<dbReference type="PANTHER" id="PTHR11557">
    <property type="entry name" value="PORPHOBILINOGEN DEAMINASE"/>
    <property type="match status" value="1"/>
</dbReference>
<comment type="miscellaneous">
    <text evidence="8">The porphobilinogen subunits are added to the dipyrromethane group.</text>
</comment>
<dbReference type="HAMAP" id="MF_00260">
    <property type="entry name" value="Porphobil_deam"/>
    <property type="match status" value="1"/>
</dbReference>
<reference evidence="12 13" key="1">
    <citation type="submission" date="2020-04" db="EMBL/GenBank/DDBJ databases">
        <title>Novosphingobium sp. TW-4 isolated from soil.</title>
        <authorList>
            <person name="Dahal R.H."/>
            <person name="Chaudhary D.K."/>
        </authorList>
    </citation>
    <scope>NUCLEOTIDE SEQUENCE [LARGE SCALE GENOMIC DNA]</scope>
    <source>
        <strain evidence="12 13">TW-4</strain>
    </source>
</reference>
<feature type="domain" description="Porphobilinogen deaminase N-terminal" evidence="10">
    <location>
        <begin position="23"/>
        <end position="229"/>
    </location>
</feature>
<feature type="modified residue" description="S-(dipyrrolylmethanemethyl)cysteine" evidence="8">
    <location>
        <position position="258"/>
    </location>
</feature>
<evidence type="ECO:0000259" key="11">
    <source>
        <dbReference type="Pfam" id="PF03900"/>
    </source>
</evidence>
<evidence type="ECO:0000256" key="6">
    <source>
        <dbReference type="ARBA" id="ARBA00023244"/>
    </source>
</evidence>
<dbReference type="Gene3D" id="3.40.190.10">
    <property type="entry name" value="Periplasmic binding protein-like II"/>
    <property type="match status" value="2"/>
</dbReference>
<proteinExistence type="inferred from homology"/>
<evidence type="ECO:0000256" key="8">
    <source>
        <dbReference type="HAMAP-Rule" id="MF_00260"/>
    </source>
</evidence>
<dbReference type="PRINTS" id="PR00151">
    <property type="entry name" value="PORPHBDMNASE"/>
</dbReference>
<dbReference type="AlphaFoldDB" id="A0A7Y0BNT9"/>
<name>A0A7Y0BNT9_9SPHN</name>
<comment type="function">
    <text evidence="1 8">Tetrapolymerization of the monopyrrole PBG into the hydroxymethylbilane pre-uroporphyrinogen in several discrete steps.</text>
</comment>
<dbReference type="EMBL" id="JABBGM010000003">
    <property type="protein sequence ID" value="NML93911.1"/>
    <property type="molecule type" value="Genomic_DNA"/>
</dbReference>
<dbReference type="Gene3D" id="3.30.160.40">
    <property type="entry name" value="Porphobilinogen deaminase, C-terminal domain"/>
    <property type="match status" value="1"/>
</dbReference>
<dbReference type="PIRSF" id="PIRSF001438">
    <property type="entry name" value="4pyrrol_synth_OHMeBilane_synth"/>
    <property type="match status" value="1"/>
</dbReference>
<comment type="catalytic activity">
    <reaction evidence="7 8">
        <text>4 porphobilinogen + H2O = hydroxymethylbilane + 4 NH4(+)</text>
        <dbReference type="Rhea" id="RHEA:13185"/>
        <dbReference type="ChEBI" id="CHEBI:15377"/>
        <dbReference type="ChEBI" id="CHEBI:28938"/>
        <dbReference type="ChEBI" id="CHEBI:57845"/>
        <dbReference type="ChEBI" id="CHEBI:58126"/>
        <dbReference type="EC" id="2.5.1.61"/>
    </reaction>
</comment>
<evidence type="ECO:0000256" key="7">
    <source>
        <dbReference type="ARBA" id="ARBA00048169"/>
    </source>
</evidence>
<gene>
    <name evidence="8 12" type="primary">hemC</name>
    <name evidence="12" type="ORF">HHL27_09545</name>
</gene>
<feature type="domain" description="Porphobilinogen deaminase C-terminal" evidence="11">
    <location>
        <begin position="243"/>
        <end position="300"/>
    </location>
</feature>